<dbReference type="AlphaFoldDB" id="A0AAP5IF87"/>
<keyword evidence="1" id="KW-0732">Signal</keyword>
<reference evidence="3" key="1">
    <citation type="journal article" date="2021" name="Science">
        <title>Hunting the eagle killer: A cyanobacterial neurotoxin causes vacuolar myelinopathy.</title>
        <authorList>
            <person name="Breinlinger S."/>
            <person name="Phillips T.J."/>
            <person name="Haram B.N."/>
            <person name="Mares J."/>
            <person name="Martinez Yerena J.A."/>
            <person name="Hrouzek P."/>
            <person name="Sobotka R."/>
            <person name="Henderson W.M."/>
            <person name="Schmieder P."/>
            <person name="Williams S.M."/>
            <person name="Lauderdale J.D."/>
            <person name="Wilde H.D."/>
            <person name="Gerrin W."/>
            <person name="Kust A."/>
            <person name="Washington J.W."/>
            <person name="Wagner C."/>
            <person name="Geier B."/>
            <person name="Liebeke M."/>
            <person name="Enke H."/>
            <person name="Niedermeyer T.H.J."/>
            <person name="Wilde S.B."/>
        </authorList>
    </citation>
    <scope>NUCLEOTIDE SEQUENCE [LARGE SCALE GENOMIC DNA]</scope>
    <source>
        <strain evidence="3">Thurmond2011</strain>
    </source>
</reference>
<evidence type="ECO:0000313" key="3">
    <source>
        <dbReference type="Proteomes" id="UP000667802"/>
    </source>
</evidence>
<evidence type="ECO:0000313" key="2">
    <source>
        <dbReference type="EMBL" id="MDR9900638.1"/>
    </source>
</evidence>
<name>A0AAP5IF87_9CYAN</name>
<keyword evidence="3" id="KW-1185">Reference proteome</keyword>
<dbReference type="Proteomes" id="UP000667802">
    <property type="component" value="Unassembled WGS sequence"/>
</dbReference>
<evidence type="ECO:0008006" key="4">
    <source>
        <dbReference type="Google" id="ProtNLM"/>
    </source>
</evidence>
<organism evidence="2 3">
    <name type="scientific">Aetokthonos hydrillicola Thurmond2011</name>
    <dbReference type="NCBI Taxonomy" id="2712845"/>
    <lineage>
        <taxon>Bacteria</taxon>
        <taxon>Bacillati</taxon>
        <taxon>Cyanobacteriota</taxon>
        <taxon>Cyanophyceae</taxon>
        <taxon>Nostocales</taxon>
        <taxon>Hapalosiphonaceae</taxon>
        <taxon>Aetokthonos</taxon>
    </lineage>
</organism>
<comment type="caution">
    <text evidence="2">The sequence shown here is derived from an EMBL/GenBank/DDBJ whole genome shotgun (WGS) entry which is preliminary data.</text>
</comment>
<feature type="chain" id="PRO_5042923489" description="Integron gene cassette protein" evidence="1">
    <location>
        <begin position="27"/>
        <end position="154"/>
    </location>
</feature>
<dbReference type="EMBL" id="JAALHA020000037">
    <property type="protein sequence ID" value="MDR9900638.1"/>
    <property type="molecule type" value="Genomic_DNA"/>
</dbReference>
<evidence type="ECO:0000256" key="1">
    <source>
        <dbReference type="SAM" id="SignalP"/>
    </source>
</evidence>
<protein>
    <recommendedName>
        <fullName evidence="4">Integron gene cassette protein</fullName>
    </recommendedName>
</protein>
<dbReference type="RefSeq" id="WP_208341747.1">
    <property type="nucleotide sequence ID" value="NZ_CAWQFN010000023.1"/>
</dbReference>
<feature type="signal peptide" evidence="1">
    <location>
        <begin position="1"/>
        <end position="26"/>
    </location>
</feature>
<proteinExistence type="predicted"/>
<accession>A0AAP5IF87</accession>
<sequence>MHRTTIISGLIVLDTFFLLSLPTALAQDGNAQCANAVRSAKNQIQRTGNVTIKVRKNNLPQEYQNYPKNRPYGYDFILSGTAVNSVMKSKKLFTEISIDVIKNCPSVGIVLVGQDMSDYSYIFGFLDENKVVLFQCVNPRDKRGRQWGYLTCAP</sequence>
<gene>
    <name evidence="2" type="ORF">G7B40_039815</name>
</gene>